<sequence length="173" mass="19416">MDPLTVTNFFRNYFFTRVFINVCSDKFVWVSTKVAHLDGSLKLSEGALTQIATENFLPQPQSESLDMNSRLRVSLTLYNKSTPISFFLYGVRENTDTQAMSEALLQMCTEGLVIPSNWNLAEEGSAPEVCLRFAGITSGNQVTENQFVVSISCKKQPIPLKQAYRSITNKDNL</sequence>
<reference evidence="1" key="2">
    <citation type="journal article" date="2019" name="Mol. Phylogenet. Evol.">
        <title>Reassessment of the classification of bryopsidales (chlorophyta) based on chloroplast phylogenomic analyses.</title>
        <authorList>
            <person name="Cremen M.C."/>
            <person name="Leliaert F."/>
            <person name="West J."/>
            <person name="Lam D.W."/>
            <person name="Shimada S."/>
            <person name="Lopez-Bautista J.M."/>
            <person name="Verbruggen H."/>
        </authorList>
    </citation>
    <scope>NUCLEOTIDE SEQUENCE</scope>
</reference>
<keyword evidence="1" id="KW-0150">Chloroplast</keyword>
<proteinExistence type="predicted"/>
<gene>
    <name evidence="1" type="primary">orf173</name>
</gene>
<reference evidence="1" key="1">
    <citation type="submission" date="2018-07" db="EMBL/GenBank/DDBJ databases">
        <authorList>
            <person name="Quirk P.G."/>
            <person name="Krulwich T.A."/>
        </authorList>
    </citation>
    <scope>NUCLEOTIDE SEQUENCE</scope>
</reference>
<dbReference type="AlphaFoldDB" id="A0A386B116"/>
<geneLocation type="chloroplast" evidence="1"/>
<accession>A0A386B116</accession>
<keyword evidence="1" id="KW-0934">Plastid</keyword>
<dbReference type="EMBL" id="MH591109">
    <property type="protein sequence ID" value="AYC65391.1"/>
    <property type="molecule type" value="Genomic_DNA"/>
</dbReference>
<dbReference type="GeneID" id="38279257"/>
<evidence type="ECO:0000313" key="1">
    <source>
        <dbReference type="EMBL" id="AYC65391.1"/>
    </source>
</evidence>
<dbReference type="RefSeq" id="YP_009519358.1">
    <property type="nucleotide sequence ID" value="NC_039525.1"/>
</dbReference>
<name>A0A386B116_9CHLO</name>
<organism evidence="1">
    <name type="scientific">Pseudocodium devriesii</name>
    <dbReference type="NCBI Taxonomy" id="453070"/>
    <lineage>
        <taxon>Eukaryota</taxon>
        <taxon>Viridiplantae</taxon>
        <taxon>Chlorophyta</taxon>
        <taxon>core chlorophytes</taxon>
        <taxon>Ulvophyceae</taxon>
        <taxon>TCBD clade</taxon>
        <taxon>Bryopsidales</taxon>
        <taxon>Halimedineae</taxon>
        <taxon>Halimedaceae</taxon>
        <taxon>Pseudocodieae</taxon>
        <taxon>Pseudocodium</taxon>
    </lineage>
</organism>
<protein>
    <submittedName>
        <fullName evidence="1">Uncharacterized protein</fullName>
    </submittedName>
</protein>